<feature type="transmembrane region" description="Helical" evidence="7">
    <location>
        <begin position="324"/>
        <end position="344"/>
    </location>
</feature>
<feature type="transmembrane region" description="Helical" evidence="7">
    <location>
        <begin position="20"/>
        <end position="37"/>
    </location>
</feature>
<comment type="subcellular location">
    <subcellularLocation>
        <location evidence="1">Cell membrane</location>
        <topology evidence="1">Multi-pass membrane protein</topology>
    </subcellularLocation>
</comment>
<dbReference type="Pfam" id="PF01943">
    <property type="entry name" value="Polysacc_synt"/>
    <property type="match status" value="1"/>
</dbReference>
<evidence type="ECO:0000313" key="8">
    <source>
        <dbReference type="EMBL" id="HJB39052.1"/>
    </source>
</evidence>
<proteinExistence type="predicted"/>
<feature type="transmembrane region" description="Helical" evidence="7">
    <location>
        <begin position="385"/>
        <end position="405"/>
    </location>
</feature>
<evidence type="ECO:0000313" key="9">
    <source>
        <dbReference type="Proteomes" id="UP000824209"/>
    </source>
</evidence>
<name>A0A9D2M0R3_9FIRM</name>
<evidence type="ECO:0000256" key="3">
    <source>
        <dbReference type="ARBA" id="ARBA00022692"/>
    </source>
</evidence>
<feature type="transmembrane region" description="Helical" evidence="7">
    <location>
        <begin position="283"/>
        <end position="304"/>
    </location>
</feature>
<reference evidence="8" key="2">
    <citation type="submission" date="2021-04" db="EMBL/GenBank/DDBJ databases">
        <authorList>
            <person name="Gilroy R."/>
        </authorList>
    </citation>
    <scope>NUCLEOTIDE SEQUENCE</scope>
    <source>
        <strain evidence="8">ChiBcec8-14828</strain>
    </source>
</reference>
<dbReference type="EMBL" id="DWYA01000013">
    <property type="protein sequence ID" value="HJB39052.1"/>
    <property type="molecule type" value="Genomic_DNA"/>
</dbReference>
<keyword evidence="2" id="KW-1003">Cell membrane</keyword>
<dbReference type="AlphaFoldDB" id="A0A9D2M0R3"/>
<feature type="transmembrane region" description="Helical" evidence="7">
    <location>
        <begin position="249"/>
        <end position="271"/>
    </location>
</feature>
<gene>
    <name evidence="8" type="ORF">H9943_01495</name>
</gene>
<feature type="transmembrane region" description="Helical" evidence="7">
    <location>
        <begin position="85"/>
        <end position="118"/>
    </location>
</feature>
<dbReference type="PANTHER" id="PTHR30250:SF11">
    <property type="entry name" value="O-ANTIGEN TRANSPORTER-RELATED"/>
    <property type="match status" value="1"/>
</dbReference>
<dbReference type="InterPro" id="IPR050833">
    <property type="entry name" value="Poly_Biosynth_Transport"/>
</dbReference>
<evidence type="ECO:0000256" key="2">
    <source>
        <dbReference type="ARBA" id="ARBA00022475"/>
    </source>
</evidence>
<dbReference type="GO" id="GO:0005886">
    <property type="term" value="C:plasma membrane"/>
    <property type="evidence" value="ECO:0007669"/>
    <property type="project" value="UniProtKB-SubCell"/>
</dbReference>
<comment type="caution">
    <text evidence="8">The sequence shown here is derived from an EMBL/GenBank/DDBJ whole genome shotgun (WGS) entry which is preliminary data.</text>
</comment>
<keyword evidence="5 7" id="KW-0472">Membrane</keyword>
<dbReference type="InterPro" id="IPR002797">
    <property type="entry name" value="Polysacc_synth"/>
</dbReference>
<feature type="region of interest" description="Disordered" evidence="6">
    <location>
        <begin position="414"/>
        <end position="434"/>
    </location>
</feature>
<dbReference type="Proteomes" id="UP000824209">
    <property type="component" value="Unassembled WGS sequence"/>
</dbReference>
<feature type="transmembrane region" description="Helical" evidence="7">
    <location>
        <begin position="208"/>
        <end position="229"/>
    </location>
</feature>
<sequence length="434" mass="47535">MYDAKALRKGVLWNTGGNMVYMACQFIFSMLVVRLAGETGSGLFNLAQSYANISLTIASYGMYSFQVSDARNKYSSSCYLSSRFVTVTIATGVCACLIAFGGLFLGYGLMQCACILLFHAYRMIESATDVFNAMAQRNMDLELVGKTYALRGVVSLLSFGIILAATHSVPLTLAVMFFSNLVVFFRYTMVKSKRHYQKKSVAFQQVRLLLVECFPLAIYSALSTTTASLPKILMEQVLGTKALGIYSPVTTPVLLLQVGATYLFTPFITIFSNSYAERNRRSFWRAVGMVQAIILALLPVGLLISEFLGTWGLRVFVGAGMEAYQFLLSPMVVSAVLTATVLFYSMILTIMRCMRGLIAANLLGIAVCAAVCVPCMKLWDMQGATYAGIFALLVQAAALGLVIFIRSRRHFAEGPHRPLQEPDGLPSDAAETQE</sequence>
<feature type="transmembrane region" description="Helical" evidence="7">
    <location>
        <begin position="49"/>
        <end position="65"/>
    </location>
</feature>
<organism evidence="8 9">
    <name type="scientific">Candidatus Ruthenibacterium avium</name>
    <dbReference type="NCBI Taxonomy" id="2838751"/>
    <lineage>
        <taxon>Bacteria</taxon>
        <taxon>Bacillati</taxon>
        <taxon>Bacillota</taxon>
        <taxon>Clostridia</taxon>
        <taxon>Eubacteriales</taxon>
        <taxon>Oscillospiraceae</taxon>
        <taxon>Ruthenibacterium</taxon>
    </lineage>
</organism>
<protein>
    <submittedName>
        <fullName evidence="8">Lipopolysaccharide biosynthesis protein</fullName>
    </submittedName>
</protein>
<feature type="transmembrane region" description="Helical" evidence="7">
    <location>
        <begin position="356"/>
        <end position="379"/>
    </location>
</feature>
<evidence type="ECO:0000256" key="7">
    <source>
        <dbReference type="SAM" id="Phobius"/>
    </source>
</evidence>
<keyword evidence="3 7" id="KW-0812">Transmembrane</keyword>
<evidence type="ECO:0000256" key="4">
    <source>
        <dbReference type="ARBA" id="ARBA00022989"/>
    </source>
</evidence>
<dbReference type="PANTHER" id="PTHR30250">
    <property type="entry name" value="PST FAMILY PREDICTED COLANIC ACID TRANSPORTER"/>
    <property type="match status" value="1"/>
</dbReference>
<reference evidence="8" key="1">
    <citation type="journal article" date="2021" name="PeerJ">
        <title>Extensive microbial diversity within the chicken gut microbiome revealed by metagenomics and culture.</title>
        <authorList>
            <person name="Gilroy R."/>
            <person name="Ravi A."/>
            <person name="Getino M."/>
            <person name="Pursley I."/>
            <person name="Horton D.L."/>
            <person name="Alikhan N.F."/>
            <person name="Baker D."/>
            <person name="Gharbi K."/>
            <person name="Hall N."/>
            <person name="Watson M."/>
            <person name="Adriaenssens E.M."/>
            <person name="Foster-Nyarko E."/>
            <person name="Jarju S."/>
            <person name="Secka A."/>
            <person name="Antonio M."/>
            <person name="Oren A."/>
            <person name="Chaudhuri R.R."/>
            <person name="La Ragione R."/>
            <person name="Hildebrand F."/>
            <person name="Pallen M.J."/>
        </authorList>
    </citation>
    <scope>NUCLEOTIDE SEQUENCE</scope>
    <source>
        <strain evidence="8">ChiBcec8-14828</strain>
    </source>
</reference>
<keyword evidence="4 7" id="KW-1133">Transmembrane helix</keyword>
<evidence type="ECO:0000256" key="6">
    <source>
        <dbReference type="SAM" id="MobiDB-lite"/>
    </source>
</evidence>
<accession>A0A9D2M0R3</accession>
<evidence type="ECO:0000256" key="5">
    <source>
        <dbReference type="ARBA" id="ARBA00023136"/>
    </source>
</evidence>
<evidence type="ECO:0000256" key="1">
    <source>
        <dbReference type="ARBA" id="ARBA00004651"/>
    </source>
</evidence>
<feature type="transmembrane region" description="Helical" evidence="7">
    <location>
        <begin position="171"/>
        <end position="187"/>
    </location>
</feature>